<evidence type="ECO:0000256" key="4">
    <source>
        <dbReference type="ARBA" id="ARBA00023136"/>
    </source>
</evidence>
<keyword evidence="10" id="KW-1185">Reference proteome</keyword>
<gene>
    <name evidence="9" type="ORF">CAMP_LOCUS4310</name>
</gene>
<dbReference type="GO" id="GO:0016020">
    <property type="term" value="C:membrane"/>
    <property type="evidence" value="ECO:0007669"/>
    <property type="project" value="UniProtKB-SubCell"/>
</dbReference>
<feature type="transmembrane region" description="Helical" evidence="6">
    <location>
        <begin position="63"/>
        <end position="86"/>
    </location>
</feature>
<evidence type="ECO:0000259" key="7">
    <source>
        <dbReference type="Pfam" id="PF01926"/>
    </source>
</evidence>
<dbReference type="OrthoDB" id="1696305at2759"/>
<evidence type="ECO:0008006" key="11">
    <source>
        <dbReference type="Google" id="ProtNLM"/>
    </source>
</evidence>
<keyword evidence="2 6" id="KW-0812">Transmembrane</keyword>
<evidence type="ECO:0000256" key="6">
    <source>
        <dbReference type="SAM" id="Phobius"/>
    </source>
</evidence>
<dbReference type="EMBL" id="CANHGI010000002">
    <property type="protein sequence ID" value="CAI5441673.1"/>
    <property type="molecule type" value="Genomic_DNA"/>
</dbReference>
<organism evidence="9 10">
    <name type="scientific">Caenorhabditis angaria</name>
    <dbReference type="NCBI Taxonomy" id="860376"/>
    <lineage>
        <taxon>Eukaryota</taxon>
        <taxon>Metazoa</taxon>
        <taxon>Ecdysozoa</taxon>
        <taxon>Nematoda</taxon>
        <taxon>Chromadorea</taxon>
        <taxon>Rhabditida</taxon>
        <taxon>Rhabditina</taxon>
        <taxon>Rhabditomorpha</taxon>
        <taxon>Rhabditoidea</taxon>
        <taxon>Rhabditidae</taxon>
        <taxon>Peloderinae</taxon>
        <taxon>Caenorhabditis</taxon>
    </lineage>
</organism>
<accession>A0A9P1IBM2</accession>
<evidence type="ECO:0000259" key="8">
    <source>
        <dbReference type="Pfam" id="PF08510"/>
    </source>
</evidence>
<reference evidence="9" key="1">
    <citation type="submission" date="2022-11" db="EMBL/GenBank/DDBJ databases">
        <authorList>
            <person name="Kikuchi T."/>
        </authorList>
    </citation>
    <scope>NUCLEOTIDE SEQUENCE</scope>
    <source>
        <strain evidence="9">PS1010</strain>
    </source>
</reference>
<comment type="caution">
    <text evidence="9">The sequence shown here is derived from an EMBL/GenBank/DDBJ whole genome shotgun (WGS) entry which is preliminary data.</text>
</comment>
<dbReference type="GO" id="GO:0005525">
    <property type="term" value="F:GTP binding"/>
    <property type="evidence" value="ECO:0007669"/>
    <property type="project" value="InterPro"/>
</dbReference>
<name>A0A9P1IBM2_9PELO</name>
<dbReference type="InterPro" id="IPR052807">
    <property type="entry name" value="Mito_transl_resp_regulator"/>
</dbReference>
<dbReference type="PANTHER" id="PTHR46406">
    <property type="entry name" value="NITRIC OXIDE-ASSOCIATED PROTEIN 1"/>
    <property type="match status" value="1"/>
</dbReference>
<comment type="subcellular location">
    <subcellularLocation>
        <location evidence="1">Membrane</location>
        <topology evidence="1">Multi-pass membrane protein</topology>
    </subcellularLocation>
</comment>
<dbReference type="Proteomes" id="UP001152747">
    <property type="component" value="Unassembled WGS sequence"/>
</dbReference>
<feature type="region of interest" description="Disordered" evidence="5">
    <location>
        <begin position="259"/>
        <end position="280"/>
    </location>
</feature>
<feature type="domain" description="G" evidence="7">
    <location>
        <begin position="480"/>
        <end position="527"/>
    </location>
</feature>
<dbReference type="Gene3D" id="3.40.50.300">
    <property type="entry name" value="P-loop containing nucleotide triphosphate hydrolases"/>
    <property type="match status" value="1"/>
</dbReference>
<feature type="domain" description="PIG-P" evidence="8">
    <location>
        <begin position="22"/>
        <end position="89"/>
    </location>
</feature>
<evidence type="ECO:0000256" key="3">
    <source>
        <dbReference type="ARBA" id="ARBA00022989"/>
    </source>
</evidence>
<evidence type="ECO:0000313" key="10">
    <source>
        <dbReference type="Proteomes" id="UP001152747"/>
    </source>
</evidence>
<evidence type="ECO:0000256" key="1">
    <source>
        <dbReference type="ARBA" id="ARBA00004141"/>
    </source>
</evidence>
<dbReference type="PANTHER" id="PTHR46406:SF1">
    <property type="entry name" value="NITRIC OXIDE-ASSOCIATED PROTEIN 1"/>
    <property type="match status" value="1"/>
</dbReference>
<dbReference type="SUPFAM" id="SSF52540">
    <property type="entry name" value="P-loop containing nucleoside triphosphate hydrolases"/>
    <property type="match status" value="1"/>
</dbReference>
<protein>
    <recommendedName>
        <fullName evidence="11">G domain-containing protein</fullName>
    </recommendedName>
</protein>
<dbReference type="Pfam" id="PF08510">
    <property type="entry name" value="PIG-P"/>
    <property type="match status" value="1"/>
</dbReference>
<feature type="transmembrane region" description="Helical" evidence="6">
    <location>
        <begin position="24"/>
        <end position="51"/>
    </location>
</feature>
<dbReference type="AlphaFoldDB" id="A0A9P1IBM2"/>
<keyword evidence="4 6" id="KW-0472">Membrane</keyword>
<dbReference type="InterPro" id="IPR027417">
    <property type="entry name" value="P-loop_NTPase"/>
</dbReference>
<feature type="compositionally biased region" description="Basic and acidic residues" evidence="5">
    <location>
        <begin position="265"/>
        <end position="280"/>
    </location>
</feature>
<dbReference type="InterPro" id="IPR006073">
    <property type="entry name" value="GTP-bd"/>
</dbReference>
<dbReference type="Pfam" id="PF01926">
    <property type="entry name" value="MMR_HSR1"/>
    <property type="match status" value="1"/>
</dbReference>
<dbReference type="CDD" id="cd01855">
    <property type="entry name" value="YqeH"/>
    <property type="match status" value="1"/>
</dbReference>
<keyword evidence="3 6" id="KW-1133">Transmembrane helix</keyword>
<dbReference type="InterPro" id="IPR013717">
    <property type="entry name" value="PIG-P"/>
</dbReference>
<evidence type="ECO:0000313" key="9">
    <source>
        <dbReference type="EMBL" id="CAI5441673.1"/>
    </source>
</evidence>
<evidence type="ECO:0000256" key="2">
    <source>
        <dbReference type="ARBA" id="ARBA00022692"/>
    </source>
</evidence>
<evidence type="ECO:0000256" key="5">
    <source>
        <dbReference type="SAM" id="MobiDB-lite"/>
    </source>
</evidence>
<sequence length="833" mass="93611">MGVKKNPSASEEIHLPGPHPARGIYGFALYIVSWCLLIAYLFWAIVPVPVLHSLGITYFPSKLWALIIGFTLPFLVILYILIVFSINCWRFGGYSIFKNVEEVQNDFGERTSDTPINVSPANSEFERSEIANENVIKAKDDYMAESMIGEMFLKKDKDFAKVLKKREYLNKIDEKKIEENNIEVQNFPLKSNSIVEMVESKGFEENQEENEMDRGFYIEADVLVDEYVAGSSMDLDPGDDMVSSRQYFGSDDAVEQISFQLPGQKNREKDDDYSSSPEKDIEPEITGTIVEEMPASSQQCSGCGANFHCKDSSLPGFVPLEIFEVLESKKRTKSKTSLCKRCHLLQEHNFLLNVNVCDVDYSSMMSELKKQPESLILLVVDVTDLPGSIYPKLAEVIGSRKPMIVIGNKVDLLPPDAKTGYMYRFKTTVEKAIEKAGYRDSFNILHTALVSAKTGYGVEDLITEIYMKYTNVKMGMRGNIFLVGCTNAGKSTMFNALLQSDLCKVRAVDLVDRATTSIWPGTTISLLKFPVMKPSPYKLEMRRRRLMAHRAWMKKEMHSRKLLLEQTGDDRYAIPTAVIQNTFKDSEEELQPMALKELEGGNENGNGNGKDNKGWTLEDSIFVKGKWCFDTPGTVNNNQCLSMFTLDELVNVIPRRILRPRTAIVKKGESLLIGGVARIDIIEVKDSVLLTTFANSKLPLNVMPTEEINGFLEKWSKTSALIVPNGGAQRMSEWPGLGTGRIFEMHGRKNEGCCDIVLSSIGWVMVTSDRDVKLSAFSPDSKGLTARVQPILPFSANLRGKRTAGTSFYKTEPIEFPVNLRRQKAKNRGKSKN</sequence>
<proteinExistence type="predicted"/>